<protein>
    <recommendedName>
        <fullName evidence="4">TeaA receptor TeaR</fullName>
    </recommendedName>
</protein>
<dbReference type="GeneID" id="63777861"/>
<proteinExistence type="predicted"/>
<dbReference type="STRING" id="1141098.A0A1Y2EID8"/>
<dbReference type="Proteomes" id="UP000193689">
    <property type="component" value="Unassembled WGS sequence"/>
</dbReference>
<dbReference type="InParanoid" id="A0A1Y2EID8"/>
<comment type="caution">
    <text evidence="2">The sequence shown here is derived from an EMBL/GenBank/DDBJ whole genome shotgun (WGS) entry which is preliminary data.</text>
</comment>
<dbReference type="RefSeq" id="XP_040720941.1">
    <property type="nucleotide sequence ID" value="XM_040861649.1"/>
</dbReference>
<evidence type="ECO:0000256" key="1">
    <source>
        <dbReference type="SAM" id="MobiDB-lite"/>
    </source>
</evidence>
<feature type="compositionally biased region" description="Basic and acidic residues" evidence="1">
    <location>
        <begin position="1"/>
        <end position="11"/>
    </location>
</feature>
<feature type="compositionally biased region" description="Basic and acidic residues" evidence="1">
    <location>
        <begin position="377"/>
        <end position="392"/>
    </location>
</feature>
<sequence>MQDRNHADKETNGFARDLTTQDGNSFRDPFAKHDATEPFPATKEQHHVRKTSHPENKRPNTDTVPLDPTDENSKWIHRDKLARIESEELQAAGIILPKPRAQSRPRRERSTEKMNGHRRTTDASDGQPLPRSRKNSTLAPVESTPEMETNGWDFRLPDEIAEDPGDYWVKPEPTGTKVSRIPIPKASPVPIPVDHLERDTPLPRKQGGLVPDEGFSLTMPKARSRSSSIPALEEATKVQPAKRAVTEGSPKKKATTNGPRKPSAAAKQGSTRTRTGPSRDSGCSTNGARPNTRSGDLSPISKSAPEGEPPWMISAYKPDPRLPPDQQLLPTVARRLQQEQWEKEGKFGNIYDREFRPLNDEGYLRPPELQKPAPTSEDDKEKHDEWPLRPEAKSPTSSRPGTSSYSTMPRIQDKPVASPLASPRSPHVPTMPSQITRIPDPPQESREKESKRGGCGCCLVM</sequence>
<dbReference type="AlphaFoldDB" id="A0A1Y2EID8"/>
<keyword evidence="3" id="KW-1185">Reference proteome</keyword>
<feature type="compositionally biased region" description="Basic and acidic residues" evidence="1">
    <location>
        <begin position="443"/>
        <end position="452"/>
    </location>
</feature>
<feature type="compositionally biased region" description="Polar residues" evidence="1">
    <location>
        <begin position="268"/>
        <end position="295"/>
    </location>
</feature>
<evidence type="ECO:0000313" key="3">
    <source>
        <dbReference type="Proteomes" id="UP000193689"/>
    </source>
</evidence>
<accession>A0A1Y2EID8</accession>
<dbReference type="EMBL" id="MCFJ01000001">
    <property type="protein sequence ID" value="ORY71349.1"/>
    <property type="molecule type" value="Genomic_DNA"/>
</dbReference>
<feature type="region of interest" description="Disordered" evidence="1">
    <location>
        <begin position="88"/>
        <end position="461"/>
    </location>
</feature>
<feature type="region of interest" description="Disordered" evidence="1">
    <location>
        <begin position="1"/>
        <end position="75"/>
    </location>
</feature>
<name>A0A1Y2EID8_9PEZI</name>
<evidence type="ECO:0000313" key="2">
    <source>
        <dbReference type="EMBL" id="ORY71349.1"/>
    </source>
</evidence>
<evidence type="ECO:0008006" key="4">
    <source>
        <dbReference type="Google" id="ProtNLM"/>
    </source>
</evidence>
<feature type="compositionally biased region" description="Polar residues" evidence="1">
    <location>
        <begin position="394"/>
        <end position="409"/>
    </location>
</feature>
<feature type="compositionally biased region" description="Basic and acidic residues" evidence="1">
    <location>
        <begin position="108"/>
        <end position="122"/>
    </location>
</feature>
<gene>
    <name evidence="2" type="ORF">BCR38DRAFT_453913</name>
</gene>
<reference evidence="2 3" key="1">
    <citation type="submission" date="2016-07" db="EMBL/GenBank/DDBJ databases">
        <title>Pervasive Adenine N6-methylation of Active Genes in Fungi.</title>
        <authorList>
            <consortium name="DOE Joint Genome Institute"/>
            <person name="Mondo S.J."/>
            <person name="Dannebaum R.O."/>
            <person name="Kuo R.C."/>
            <person name="Labutti K."/>
            <person name="Haridas S."/>
            <person name="Kuo A."/>
            <person name="Salamov A."/>
            <person name="Ahrendt S.R."/>
            <person name="Lipzen A."/>
            <person name="Sullivan W."/>
            <person name="Andreopoulos W.B."/>
            <person name="Clum A."/>
            <person name="Lindquist E."/>
            <person name="Daum C."/>
            <person name="Ramamoorthy G.K."/>
            <person name="Gryganskyi A."/>
            <person name="Culley D."/>
            <person name="Magnuson J.K."/>
            <person name="James T.Y."/>
            <person name="O'Malley M.A."/>
            <person name="Stajich J.E."/>
            <person name="Spatafora J.W."/>
            <person name="Visel A."/>
            <person name="Grigoriev I.V."/>
        </authorList>
    </citation>
    <scope>NUCLEOTIDE SEQUENCE [LARGE SCALE GENOMIC DNA]</scope>
    <source>
        <strain evidence="2 3">CBS 129021</strain>
    </source>
</reference>
<feature type="compositionally biased region" description="Basic and acidic residues" evidence="1">
    <location>
        <begin position="336"/>
        <end position="363"/>
    </location>
</feature>
<dbReference type="OrthoDB" id="418495at2759"/>
<organism evidence="2 3">
    <name type="scientific">Pseudomassariella vexata</name>
    <dbReference type="NCBI Taxonomy" id="1141098"/>
    <lineage>
        <taxon>Eukaryota</taxon>
        <taxon>Fungi</taxon>
        <taxon>Dikarya</taxon>
        <taxon>Ascomycota</taxon>
        <taxon>Pezizomycotina</taxon>
        <taxon>Sordariomycetes</taxon>
        <taxon>Xylariomycetidae</taxon>
        <taxon>Amphisphaeriales</taxon>
        <taxon>Pseudomassariaceae</taxon>
        <taxon>Pseudomassariella</taxon>
    </lineage>
</organism>